<dbReference type="Proteomes" id="UP000000998">
    <property type="component" value="Chromosome"/>
</dbReference>
<dbReference type="STRING" id="351348.Maqu_1820"/>
<dbReference type="InterPro" id="IPR003646">
    <property type="entry name" value="SH3-like_bac-type"/>
</dbReference>
<evidence type="ECO:0000313" key="3">
    <source>
        <dbReference type="Proteomes" id="UP000000998"/>
    </source>
</evidence>
<dbReference type="KEGG" id="maq:Maqu_1820"/>
<dbReference type="Gene3D" id="2.40.160.20">
    <property type="match status" value="1"/>
</dbReference>
<dbReference type="SUPFAM" id="SSF56925">
    <property type="entry name" value="OMPA-like"/>
    <property type="match status" value="1"/>
</dbReference>
<reference evidence="3" key="1">
    <citation type="journal article" date="2011" name="Appl. Environ. Microbiol.">
        <title>Genomic potential of Marinobacter aquaeolei, a biogeochemical 'opportunitroph'.</title>
        <authorList>
            <person name="Singer E."/>
            <person name="Webb E.A."/>
            <person name="Nelson W.C."/>
            <person name="Heidelberg J.F."/>
            <person name="Ivanova N."/>
            <person name="Pati A."/>
            <person name="Edwards K.J."/>
        </authorList>
    </citation>
    <scope>NUCLEOTIDE SEQUENCE [LARGE SCALE GENOMIC DNA]</scope>
    <source>
        <strain evidence="3">ATCC 700491 / DSM 11845 / VT8</strain>
    </source>
</reference>
<name>A1U1N3_MARN8</name>
<dbReference type="EMBL" id="CP000514">
    <property type="protein sequence ID" value="ABM18902.1"/>
    <property type="molecule type" value="Genomic_DNA"/>
</dbReference>
<organism evidence="2 3">
    <name type="scientific">Marinobacter nauticus (strain ATCC 700491 / DSM 11845 / VT8)</name>
    <name type="common">Marinobacter aquaeolei</name>
    <dbReference type="NCBI Taxonomy" id="351348"/>
    <lineage>
        <taxon>Bacteria</taxon>
        <taxon>Pseudomonadati</taxon>
        <taxon>Pseudomonadota</taxon>
        <taxon>Gammaproteobacteria</taxon>
        <taxon>Pseudomonadales</taxon>
        <taxon>Marinobacteraceae</taxon>
        <taxon>Marinobacter</taxon>
    </lineage>
</organism>
<dbReference type="AlphaFoldDB" id="A1U1N3"/>
<dbReference type="eggNOG" id="COG3807">
    <property type="taxonomic scope" value="Bacteria"/>
</dbReference>
<proteinExistence type="predicted"/>
<dbReference type="PROSITE" id="PS51781">
    <property type="entry name" value="SH3B"/>
    <property type="match status" value="1"/>
</dbReference>
<dbReference type="Pfam" id="PF06347">
    <property type="entry name" value="SH3_4"/>
    <property type="match status" value="1"/>
</dbReference>
<dbReference type="InterPro" id="IPR011250">
    <property type="entry name" value="OMP/PagP_B-barrel"/>
</dbReference>
<sequence precursor="true">MPRKTDPRTQARAMPIAILMILLLLPASSWAGWLWGSEDEDVARVQVTEAYLSWRTGPATGYPVFHTSEKGEWLTILQRKTSWIKVMDSRGREGWVSVADLAQTVDVTGETVSLQVPDLDSFGKRRAEAGLMMGEFDGAAVMAGYGGLWLTRNLSAELWGSQILGSASEIRMVNGNLVHQPFPHWRISPFFTLGIGHIWVEPKASLAQPEERDNSIGHAGLGIRAYITDRYFIRAEVKDYKVFTTRSTNEEATEWKIGLSIFF</sequence>
<gene>
    <name evidence="2" type="ordered locus">Maqu_1820</name>
</gene>
<dbReference type="InterPro" id="IPR010466">
    <property type="entry name" value="DUF1058"/>
</dbReference>
<feature type="domain" description="SH3b" evidence="1">
    <location>
        <begin position="40"/>
        <end position="105"/>
    </location>
</feature>
<protein>
    <recommendedName>
        <fullName evidence="1">SH3b domain-containing protein</fullName>
    </recommendedName>
</protein>
<evidence type="ECO:0000259" key="1">
    <source>
        <dbReference type="PROSITE" id="PS51781"/>
    </source>
</evidence>
<dbReference type="Gene3D" id="2.30.30.40">
    <property type="entry name" value="SH3 Domains"/>
    <property type="match status" value="1"/>
</dbReference>
<evidence type="ECO:0000313" key="2">
    <source>
        <dbReference type="EMBL" id="ABM18902.1"/>
    </source>
</evidence>
<dbReference type="HOGENOM" id="CLU_078750_0_0_6"/>
<accession>A1U1N3</accession>